<dbReference type="CDD" id="cd10918">
    <property type="entry name" value="CE4_NodB_like_5s_6s"/>
    <property type="match status" value="1"/>
</dbReference>
<comment type="subcellular location">
    <subcellularLocation>
        <location evidence="1">Secreted</location>
    </subcellularLocation>
</comment>
<dbReference type="Proteomes" id="UP000613266">
    <property type="component" value="Unassembled WGS sequence"/>
</dbReference>
<dbReference type="PROSITE" id="PS51677">
    <property type="entry name" value="NODB"/>
    <property type="match status" value="1"/>
</dbReference>
<proteinExistence type="predicted"/>
<feature type="domain" description="NodB homology" evidence="3">
    <location>
        <begin position="74"/>
        <end position="322"/>
    </location>
</feature>
<protein>
    <submittedName>
        <fullName evidence="4">Polysaccharide deacetylase family protein</fullName>
    </submittedName>
</protein>
<dbReference type="PANTHER" id="PTHR34216:SF3">
    <property type="entry name" value="POLY-BETA-1,6-N-ACETYL-D-GLUCOSAMINE N-DEACETYLASE"/>
    <property type="match status" value="1"/>
</dbReference>
<evidence type="ECO:0000313" key="5">
    <source>
        <dbReference type="Proteomes" id="UP000613266"/>
    </source>
</evidence>
<dbReference type="InterPro" id="IPR051398">
    <property type="entry name" value="Polysacch_Deacetylase"/>
</dbReference>
<dbReference type="GO" id="GO:0016810">
    <property type="term" value="F:hydrolase activity, acting on carbon-nitrogen (but not peptide) bonds"/>
    <property type="evidence" value="ECO:0007669"/>
    <property type="project" value="InterPro"/>
</dbReference>
<dbReference type="InterPro" id="IPR002509">
    <property type="entry name" value="NODB_dom"/>
</dbReference>
<dbReference type="Pfam" id="PF01522">
    <property type="entry name" value="Polysacc_deac_1"/>
    <property type="match status" value="2"/>
</dbReference>
<dbReference type="PANTHER" id="PTHR34216">
    <property type="match status" value="1"/>
</dbReference>
<comment type="caution">
    <text evidence="4">The sequence shown here is derived from an EMBL/GenBank/DDBJ whole genome shotgun (WGS) entry which is preliminary data.</text>
</comment>
<reference evidence="4" key="1">
    <citation type="submission" date="2020-12" db="EMBL/GenBank/DDBJ databases">
        <title>The genome sequence of Inhella sp. 1Y17.</title>
        <authorList>
            <person name="Liu Y."/>
        </authorList>
    </citation>
    <scope>NUCLEOTIDE SEQUENCE</scope>
    <source>
        <strain evidence="4">1Y17</strain>
    </source>
</reference>
<keyword evidence="5" id="KW-1185">Reference proteome</keyword>
<accession>A0A931NGX2</accession>
<evidence type="ECO:0000256" key="1">
    <source>
        <dbReference type="ARBA" id="ARBA00004613"/>
    </source>
</evidence>
<gene>
    <name evidence="4" type="ORF">I7X39_06325</name>
</gene>
<dbReference type="InterPro" id="IPR011330">
    <property type="entry name" value="Glyco_hydro/deAcase_b/a-brl"/>
</dbReference>
<evidence type="ECO:0000313" key="4">
    <source>
        <dbReference type="EMBL" id="MBH9576514.1"/>
    </source>
</evidence>
<dbReference type="AlphaFoldDB" id="A0A931NGX2"/>
<organism evidence="4 5">
    <name type="scientific">Inhella proteolytica</name>
    <dbReference type="NCBI Taxonomy" id="2795029"/>
    <lineage>
        <taxon>Bacteria</taxon>
        <taxon>Pseudomonadati</taxon>
        <taxon>Pseudomonadota</taxon>
        <taxon>Betaproteobacteria</taxon>
        <taxon>Burkholderiales</taxon>
        <taxon>Sphaerotilaceae</taxon>
        <taxon>Inhella</taxon>
    </lineage>
</organism>
<sequence length="322" mass="36242">MIRTMFRALSPAGRSAPLSILIFHRVHERTDPMFPGEGDAARFDGLMAGLRHWCQVLPLDEALQMQREGRLPARAAAITFDDGYRDNHDVALPILQRHRLNACFFISTGFLDGGRMWNDTVIEVLRRHPGPQLALNGTRLEALGPLDLSGWPARRAAMERLLGHIKYLPLPERQLCVDELFAHSGVKAPSDLMMDSEQVLAMRRAGMVLGGHTVNHPILARLEEREARHEMAEGKRQLESLLGEAVQLFAYPNGKPGRDYTALHARLAREVGFAAAVTTAPGAARIDDDPFQVPRFTPWDFPRWRFGLRMVQNLRQRGERAL</sequence>
<dbReference type="SUPFAM" id="SSF88713">
    <property type="entry name" value="Glycoside hydrolase/deacetylase"/>
    <property type="match status" value="1"/>
</dbReference>
<keyword evidence="2" id="KW-0732">Signal</keyword>
<name>A0A931NGX2_9BURK</name>
<evidence type="ECO:0000256" key="2">
    <source>
        <dbReference type="ARBA" id="ARBA00022729"/>
    </source>
</evidence>
<dbReference type="Gene3D" id="3.20.20.370">
    <property type="entry name" value="Glycoside hydrolase/deacetylase"/>
    <property type="match status" value="1"/>
</dbReference>
<evidence type="ECO:0000259" key="3">
    <source>
        <dbReference type="PROSITE" id="PS51677"/>
    </source>
</evidence>
<dbReference type="GO" id="GO:0005576">
    <property type="term" value="C:extracellular region"/>
    <property type="evidence" value="ECO:0007669"/>
    <property type="project" value="UniProtKB-SubCell"/>
</dbReference>
<dbReference type="GO" id="GO:0005975">
    <property type="term" value="P:carbohydrate metabolic process"/>
    <property type="evidence" value="ECO:0007669"/>
    <property type="project" value="InterPro"/>
</dbReference>
<dbReference type="EMBL" id="JAEDAK010000003">
    <property type="protein sequence ID" value="MBH9576514.1"/>
    <property type="molecule type" value="Genomic_DNA"/>
</dbReference>